<evidence type="ECO:0000256" key="1">
    <source>
        <dbReference type="ARBA" id="ARBA00009437"/>
    </source>
</evidence>
<dbReference type="CDD" id="cd08481">
    <property type="entry name" value="PBP2_GcdR_like"/>
    <property type="match status" value="1"/>
</dbReference>
<feature type="domain" description="HTH lysR-type" evidence="5">
    <location>
        <begin position="12"/>
        <end position="69"/>
    </location>
</feature>
<evidence type="ECO:0000256" key="2">
    <source>
        <dbReference type="ARBA" id="ARBA00023015"/>
    </source>
</evidence>
<dbReference type="InterPro" id="IPR058163">
    <property type="entry name" value="LysR-type_TF_proteobact-type"/>
</dbReference>
<dbReference type="Gene3D" id="3.40.190.10">
    <property type="entry name" value="Periplasmic binding protein-like II"/>
    <property type="match status" value="2"/>
</dbReference>
<organism evidence="6 7">
    <name type="scientific">Polaromonas jejuensis</name>
    <dbReference type="NCBI Taxonomy" id="457502"/>
    <lineage>
        <taxon>Bacteria</taxon>
        <taxon>Pseudomonadati</taxon>
        <taxon>Pseudomonadota</taxon>
        <taxon>Betaproteobacteria</taxon>
        <taxon>Burkholderiales</taxon>
        <taxon>Comamonadaceae</taxon>
        <taxon>Polaromonas</taxon>
    </lineage>
</organism>
<dbReference type="EMBL" id="JBHSMX010000011">
    <property type="protein sequence ID" value="MFC5520552.1"/>
    <property type="molecule type" value="Genomic_DNA"/>
</dbReference>
<evidence type="ECO:0000313" key="7">
    <source>
        <dbReference type="Proteomes" id="UP001596084"/>
    </source>
</evidence>
<dbReference type="RefSeq" id="WP_245660524.1">
    <property type="nucleotide sequence ID" value="NZ_JBHSMX010000011.1"/>
</dbReference>
<dbReference type="Pfam" id="PF03466">
    <property type="entry name" value="LysR_substrate"/>
    <property type="match status" value="1"/>
</dbReference>
<dbReference type="InterPro" id="IPR000847">
    <property type="entry name" value="LysR_HTH_N"/>
</dbReference>
<dbReference type="SUPFAM" id="SSF53850">
    <property type="entry name" value="Periplasmic binding protein-like II"/>
    <property type="match status" value="1"/>
</dbReference>
<gene>
    <name evidence="6" type="ORF">ACFPP7_06440</name>
</gene>
<dbReference type="Gene3D" id="1.10.10.10">
    <property type="entry name" value="Winged helix-like DNA-binding domain superfamily/Winged helix DNA-binding domain"/>
    <property type="match status" value="1"/>
</dbReference>
<keyword evidence="7" id="KW-1185">Reference proteome</keyword>
<dbReference type="InterPro" id="IPR036390">
    <property type="entry name" value="WH_DNA-bd_sf"/>
</dbReference>
<reference evidence="7" key="1">
    <citation type="journal article" date="2019" name="Int. J. Syst. Evol. Microbiol.">
        <title>The Global Catalogue of Microorganisms (GCM) 10K type strain sequencing project: providing services to taxonomists for standard genome sequencing and annotation.</title>
        <authorList>
            <consortium name="The Broad Institute Genomics Platform"/>
            <consortium name="The Broad Institute Genome Sequencing Center for Infectious Disease"/>
            <person name="Wu L."/>
            <person name="Ma J."/>
        </authorList>
    </citation>
    <scope>NUCLEOTIDE SEQUENCE [LARGE SCALE GENOMIC DNA]</scope>
    <source>
        <strain evidence="7">CGMCC 4.7277</strain>
    </source>
</reference>
<evidence type="ECO:0000313" key="6">
    <source>
        <dbReference type="EMBL" id="MFC5520552.1"/>
    </source>
</evidence>
<name>A0ABW0Q8S0_9BURK</name>
<proteinExistence type="inferred from homology"/>
<dbReference type="Proteomes" id="UP001596084">
    <property type="component" value="Unassembled WGS sequence"/>
</dbReference>
<evidence type="ECO:0000256" key="3">
    <source>
        <dbReference type="ARBA" id="ARBA00023125"/>
    </source>
</evidence>
<evidence type="ECO:0000256" key="4">
    <source>
        <dbReference type="ARBA" id="ARBA00023163"/>
    </source>
</evidence>
<keyword evidence="2" id="KW-0805">Transcription regulation</keyword>
<evidence type="ECO:0000259" key="5">
    <source>
        <dbReference type="PROSITE" id="PS50931"/>
    </source>
</evidence>
<dbReference type="PROSITE" id="PS50931">
    <property type="entry name" value="HTH_LYSR"/>
    <property type="match status" value="1"/>
</dbReference>
<sequence>MRYIHVMRRKIPSTQALLAFEAAAHRGSFTLAAQDLSVSQSAISHQILGLEQDLDVSLFLRLPRQLVLTDAGRSLLSRVSPALDALEAAILDLASSKGEGGTLELGVVPTFATKWLIPRMPSFLKAHPHVTLNLSTRLLPFDFSLTGLDAAIHYGRPDWPGTESEYLMGEDSVVVCSPSLMKKRQLRRPADVLKFTLIHQSTRPHAWRDWLRLAGIDDAQGASVGPKYELFSMIAQAVKAGLGLAVLPRFLVADEIADGTLAVPFELSLTSDFAYYLVWPTQKANWRPLLKLRHWLREQAAAPA</sequence>
<comment type="caution">
    <text evidence="6">The sequence shown here is derived from an EMBL/GenBank/DDBJ whole genome shotgun (WGS) entry which is preliminary data.</text>
</comment>
<dbReference type="InterPro" id="IPR005119">
    <property type="entry name" value="LysR_subst-bd"/>
</dbReference>
<dbReference type="InterPro" id="IPR036388">
    <property type="entry name" value="WH-like_DNA-bd_sf"/>
</dbReference>
<keyword evidence="3" id="KW-0238">DNA-binding</keyword>
<comment type="similarity">
    <text evidence="1">Belongs to the LysR transcriptional regulatory family.</text>
</comment>
<dbReference type="Pfam" id="PF00126">
    <property type="entry name" value="HTH_1"/>
    <property type="match status" value="1"/>
</dbReference>
<dbReference type="PANTHER" id="PTHR30537:SF26">
    <property type="entry name" value="GLYCINE CLEAVAGE SYSTEM TRANSCRIPTIONAL ACTIVATOR"/>
    <property type="match status" value="1"/>
</dbReference>
<keyword evidence="4" id="KW-0804">Transcription</keyword>
<dbReference type="PANTHER" id="PTHR30537">
    <property type="entry name" value="HTH-TYPE TRANSCRIPTIONAL REGULATOR"/>
    <property type="match status" value="1"/>
</dbReference>
<dbReference type="SUPFAM" id="SSF46785">
    <property type="entry name" value="Winged helix' DNA-binding domain"/>
    <property type="match status" value="1"/>
</dbReference>
<accession>A0ABW0Q8S0</accession>
<protein>
    <submittedName>
        <fullName evidence="6">LysR family transcriptional regulator</fullName>
    </submittedName>
</protein>
<dbReference type="PRINTS" id="PR00039">
    <property type="entry name" value="HTHLYSR"/>
</dbReference>